<evidence type="ECO:0000259" key="5">
    <source>
        <dbReference type="Pfam" id="PF00394"/>
    </source>
</evidence>
<dbReference type="SUPFAM" id="SSF49503">
    <property type="entry name" value="Cupredoxins"/>
    <property type="match status" value="2"/>
</dbReference>
<evidence type="ECO:0000259" key="6">
    <source>
        <dbReference type="Pfam" id="PF07731"/>
    </source>
</evidence>
<dbReference type="Pfam" id="PF07732">
    <property type="entry name" value="Cu-oxidase_3"/>
    <property type="match status" value="1"/>
</dbReference>
<gene>
    <name evidence="8" type="ORF">GCM10010191_18430</name>
</gene>
<dbReference type="InterPro" id="IPR002355">
    <property type="entry name" value="Cu_oxidase_Cu_BS"/>
</dbReference>
<feature type="domain" description="Plastocyanin-like" evidence="7">
    <location>
        <begin position="53"/>
        <end position="165"/>
    </location>
</feature>
<protein>
    <submittedName>
        <fullName evidence="8">Multicopper oxidase domain-containing protein</fullName>
    </submittedName>
</protein>
<dbReference type="Pfam" id="PF00394">
    <property type="entry name" value="Cu-oxidase"/>
    <property type="match status" value="1"/>
</dbReference>
<feature type="domain" description="Plastocyanin-like" evidence="5">
    <location>
        <begin position="202"/>
        <end position="284"/>
    </location>
</feature>
<dbReference type="InterPro" id="IPR011706">
    <property type="entry name" value="Cu-oxidase_C"/>
</dbReference>
<evidence type="ECO:0000313" key="8">
    <source>
        <dbReference type="EMBL" id="GAA2410051.1"/>
    </source>
</evidence>
<dbReference type="InterPro" id="IPR045087">
    <property type="entry name" value="Cu-oxidase_fam"/>
</dbReference>
<evidence type="ECO:0000256" key="2">
    <source>
        <dbReference type="ARBA" id="ARBA00022723"/>
    </source>
</evidence>
<comment type="caution">
    <text evidence="8">The sequence shown here is derived from an EMBL/GenBank/DDBJ whole genome shotgun (WGS) entry which is preliminary data.</text>
</comment>
<dbReference type="CDD" id="cd04232">
    <property type="entry name" value="CuRO_1_CueO_FtsP"/>
    <property type="match status" value="1"/>
</dbReference>
<organism evidence="8 9">
    <name type="scientific">Actinomadura vinacea</name>
    <dbReference type="NCBI Taxonomy" id="115336"/>
    <lineage>
        <taxon>Bacteria</taxon>
        <taxon>Bacillati</taxon>
        <taxon>Actinomycetota</taxon>
        <taxon>Actinomycetes</taxon>
        <taxon>Streptosporangiales</taxon>
        <taxon>Thermomonosporaceae</taxon>
        <taxon>Actinomadura</taxon>
    </lineage>
</organism>
<dbReference type="InterPro" id="IPR001117">
    <property type="entry name" value="Cu-oxidase_2nd"/>
</dbReference>
<dbReference type="EMBL" id="BAAARW010000006">
    <property type="protein sequence ID" value="GAA2410051.1"/>
    <property type="molecule type" value="Genomic_DNA"/>
</dbReference>
<dbReference type="RefSeq" id="WP_344588225.1">
    <property type="nucleotide sequence ID" value="NZ_BAAARW010000006.1"/>
</dbReference>
<dbReference type="PANTHER" id="PTHR48267:SF1">
    <property type="entry name" value="BILIRUBIN OXIDASE"/>
    <property type="match status" value="1"/>
</dbReference>
<evidence type="ECO:0000256" key="1">
    <source>
        <dbReference type="ARBA" id="ARBA00010609"/>
    </source>
</evidence>
<dbReference type="Gene3D" id="2.60.40.420">
    <property type="entry name" value="Cupredoxins - blue copper proteins"/>
    <property type="match status" value="3"/>
</dbReference>
<accession>A0ABN3INX4</accession>
<name>A0ABN3INX4_9ACTN</name>
<keyword evidence="3" id="KW-0560">Oxidoreductase</keyword>
<feature type="domain" description="Plastocyanin-like" evidence="6">
    <location>
        <begin position="355"/>
        <end position="460"/>
    </location>
</feature>
<dbReference type="InterPro" id="IPR011707">
    <property type="entry name" value="Cu-oxidase-like_N"/>
</dbReference>
<dbReference type="Proteomes" id="UP001501231">
    <property type="component" value="Unassembled WGS sequence"/>
</dbReference>
<sequence length="481" mass="52035">MLAVAGLAGLAVGCGPGSPGVSAPENPLKIPPLLRPRRSSDGVRRFHLNLRAGRTEFLPGKKAATWGVNGSYLGPTLRASRGDRVAIRVANRVDEATSLHWHGMRVPAPMDGGPHQLIAPRGVWSPEWTIDQPAASTWYHPHPHGRTALHVYRGIAGMFIIDDRDAPDLPRAYGVDDIPLIIQDPTFRPDGSLDESAVTRGRFGFTGDSILVNGTYEPVLRVRAARVRFRLLNASGSRVYQVGFGDGRRFHLIATDVGLLRAPLEVGRVKLSPGERAEVLVDFAPGDRVTLNSVGERHKGAAPIEKGDFDLLAIAAAGRLAPAAPMPSRLSDSGPIEPPPGARVRRFVLGGLEINGRTMDMARIDEVVPAGATEIWEVHNTAFAHTFHIHGVGFSVLDVDGAPPFPQLRGLKDTVFVHANGKLRLAVTFGEHADPANPYMYHCHILRHEDQGMMGQFLVVEPGTESQVPTQLSGMTHHRHG</sequence>
<feature type="region of interest" description="Disordered" evidence="4">
    <location>
        <begin position="15"/>
        <end position="36"/>
    </location>
</feature>
<dbReference type="PANTHER" id="PTHR48267">
    <property type="entry name" value="CUPREDOXIN SUPERFAMILY PROTEIN"/>
    <property type="match status" value="1"/>
</dbReference>
<keyword evidence="2" id="KW-0479">Metal-binding</keyword>
<dbReference type="CDD" id="cd13890">
    <property type="entry name" value="CuRO_3_CueO_FtsP"/>
    <property type="match status" value="1"/>
</dbReference>
<evidence type="ECO:0000313" key="9">
    <source>
        <dbReference type="Proteomes" id="UP001501231"/>
    </source>
</evidence>
<dbReference type="Pfam" id="PF07731">
    <property type="entry name" value="Cu-oxidase_2"/>
    <property type="match status" value="1"/>
</dbReference>
<dbReference type="PROSITE" id="PS00080">
    <property type="entry name" value="MULTICOPPER_OXIDASE2"/>
    <property type="match status" value="1"/>
</dbReference>
<dbReference type="InterPro" id="IPR008972">
    <property type="entry name" value="Cupredoxin"/>
</dbReference>
<evidence type="ECO:0000256" key="4">
    <source>
        <dbReference type="SAM" id="MobiDB-lite"/>
    </source>
</evidence>
<keyword evidence="9" id="KW-1185">Reference proteome</keyword>
<evidence type="ECO:0000259" key="7">
    <source>
        <dbReference type="Pfam" id="PF07732"/>
    </source>
</evidence>
<reference evidence="8 9" key="1">
    <citation type="journal article" date="2019" name="Int. J. Syst. Evol. Microbiol.">
        <title>The Global Catalogue of Microorganisms (GCM) 10K type strain sequencing project: providing services to taxonomists for standard genome sequencing and annotation.</title>
        <authorList>
            <consortium name="The Broad Institute Genomics Platform"/>
            <consortium name="The Broad Institute Genome Sequencing Center for Infectious Disease"/>
            <person name="Wu L."/>
            <person name="Ma J."/>
        </authorList>
    </citation>
    <scope>NUCLEOTIDE SEQUENCE [LARGE SCALE GENOMIC DNA]</scope>
    <source>
        <strain evidence="8 9">JCM 3325</strain>
    </source>
</reference>
<proteinExistence type="inferred from homology"/>
<evidence type="ECO:0000256" key="3">
    <source>
        <dbReference type="ARBA" id="ARBA00023002"/>
    </source>
</evidence>
<comment type="similarity">
    <text evidence="1">Belongs to the multicopper oxidase family.</text>
</comment>